<dbReference type="RefSeq" id="XP_009541447.1">
    <property type="nucleotide sequence ID" value="XM_009543152.1"/>
</dbReference>
<dbReference type="InterPro" id="IPR011009">
    <property type="entry name" value="Kinase-like_dom_sf"/>
</dbReference>
<evidence type="ECO:0000256" key="1">
    <source>
        <dbReference type="ARBA" id="ARBA00038211"/>
    </source>
</evidence>
<evidence type="ECO:0000313" key="3">
    <source>
        <dbReference type="EMBL" id="ETW87557.1"/>
    </source>
</evidence>
<feature type="region of interest" description="Disordered" evidence="2">
    <location>
        <begin position="1"/>
        <end position="22"/>
    </location>
</feature>
<dbReference type="STRING" id="747525.W4KP16"/>
<dbReference type="Gene3D" id="3.30.200.20">
    <property type="entry name" value="Phosphorylase Kinase, domain 1"/>
    <property type="match status" value="1"/>
</dbReference>
<dbReference type="Pfam" id="PF01633">
    <property type="entry name" value="Choline_kinase"/>
    <property type="match status" value="1"/>
</dbReference>
<dbReference type="CDD" id="cd05157">
    <property type="entry name" value="ETNK_euk"/>
    <property type="match status" value="1"/>
</dbReference>
<reference evidence="3 4" key="1">
    <citation type="journal article" date="2012" name="New Phytol.">
        <title>Insight into trade-off between wood decay and parasitism from the genome of a fungal forest pathogen.</title>
        <authorList>
            <person name="Olson A."/>
            <person name="Aerts A."/>
            <person name="Asiegbu F."/>
            <person name="Belbahri L."/>
            <person name="Bouzid O."/>
            <person name="Broberg A."/>
            <person name="Canback B."/>
            <person name="Coutinho P.M."/>
            <person name="Cullen D."/>
            <person name="Dalman K."/>
            <person name="Deflorio G."/>
            <person name="van Diepen L.T."/>
            <person name="Dunand C."/>
            <person name="Duplessis S."/>
            <person name="Durling M."/>
            <person name="Gonthier P."/>
            <person name="Grimwood J."/>
            <person name="Fossdal C.G."/>
            <person name="Hansson D."/>
            <person name="Henrissat B."/>
            <person name="Hietala A."/>
            <person name="Himmelstrand K."/>
            <person name="Hoffmeister D."/>
            <person name="Hogberg N."/>
            <person name="James T.Y."/>
            <person name="Karlsson M."/>
            <person name="Kohler A."/>
            <person name="Kues U."/>
            <person name="Lee Y.H."/>
            <person name="Lin Y.C."/>
            <person name="Lind M."/>
            <person name="Lindquist E."/>
            <person name="Lombard V."/>
            <person name="Lucas S."/>
            <person name="Lunden K."/>
            <person name="Morin E."/>
            <person name="Murat C."/>
            <person name="Park J."/>
            <person name="Raffaello T."/>
            <person name="Rouze P."/>
            <person name="Salamov A."/>
            <person name="Schmutz J."/>
            <person name="Solheim H."/>
            <person name="Stahlberg J."/>
            <person name="Velez H."/>
            <person name="de Vries R.P."/>
            <person name="Wiebenga A."/>
            <person name="Woodward S."/>
            <person name="Yakovlev I."/>
            <person name="Garbelotto M."/>
            <person name="Martin F."/>
            <person name="Grigoriev I.V."/>
            <person name="Stenlid J."/>
        </authorList>
    </citation>
    <scope>NUCLEOTIDE SEQUENCE [LARGE SCALE GENOMIC DNA]</scope>
    <source>
        <strain evidence="3 4">TC 32-1</strain>
    </source>
</reference>
<dbReference type="KEGG" id="hir:HETIRDRAFT_308224"/>
<dbReference type="PANTHER" id="PTHR22603:SF93">
    <property type="entry name" value="RE24176P"/>
    <property type="match status" value="1"/>
</dbReference>
<name>W4KP16_HETIT</name>
<dbReference type="GO" id="GO:0004103">
    <property type="term" value="F:choline kinase activity"/>
    <property type="evidence" value="ECO:0007669"/>
    <property type="project" value="TreeGrafter"/>
</dbReference>
<dbReference type="AlphaFoldDB" id="W4KP16"/>
<dbReference type="EMBL" id="KI925454">
    <property type="protein sequence ID" value="ETW87557.1"/>
    <property type="molecule type" value="Genomic_DNA"/>
</dbReference>
<dbReference type="SUPFAM" id="SSF56112">
    <property type="entry name" value="Protein kinase-like (PK-like)"/>
    <property type="match status" value="1"/>
</dbReference>
<comment type="similarity">
    <text evidence="1">Belongs to the choline/ethanolamine kinase family.</text>
</comment>
<protein>
    <recommendedName>
        <fullName evidence="5">Choline kinase N-terminal domain-containing protein</fullName>
    </recommendedName>
</protein>
<dbReference type="GO" id="GO:0006646">
    <property type="term" value="P:phosphatidylethanolamine biosynthetic process"/>
    <property type="evidence" value="ECO:0007669"/>
    <property type="project" value="TreeGrafter"/>
</dbReference>
<sequence>MSPNVAGPDYSPATPISLPRSIKRSSTSSLHSLTGIAPTGSTLSCSPSSFAGTLYSEEPPSGDGLVEGIRHANARLDARQYKSIFFAQQLLDIFKVLRVPSWSKSDISPNALKIHKVSGSLTNAVFFVSSSLTPTRTLLLRIYGPSSGSLISRPRELHTLHVLSSSYHMGPRIYGTFDNGRVEEYFDSVTLTAADIRAEKISEYIGARMAELHGVDIAAIEAPSALTQGVETSWQIGAEKNIRSWLPPARLVLAFPTISETIRKELDLDVFQARWEKYIKWLHEFEQREGASNRVFCHNDAQYGNLLKLNKLKEGIPEHHQVRLFFPLIIVVDFEYASPNPAAYDIANHFHEWTANYHSSTPHILQPRCYPTFEQRRIFYNAYLSHCQPPLPSSDSTPFSALPKEAREHELAKLEQQVRAWSPASHALWAVWGLVQARDDIEGDVAEPEFDYIGYTRCRMAEFYREIQDLKI</sequence>
<evidence type="ECO:0008006" key="5">
    <source>
        <dbReference type="Google" id="ProtNLM"/>
    </source>
</evidence>
<dbReference type="InParanoid" id="W4KP16"/>
<keyword evidence="4" id="KW-1185">Reference proteome</keyword>
<dbReference type="PANTHER" id="PTHR22603">
    <property type="entry name" value="CHOLINE/ETHANOALAMINE KINASE"/>
    <property type="match status" value="1"/>
</dbReference>
<evidence type="ECO:0000256" key="2">
    <source>
        <dbReference type="SAM" id="MobiDB-lite"/>
    </source>
</evidence>
<dbReference type="FunCoup" id="W4KP16">
    <property type="interactions" value="340"/>
</dbReference>
<dbReference type="OrthoDB" id="10267235at2759"/>
<gene>
    <name evidence="3" type="ORF">HETIRDRAFT_308224</name>
</gene>
<dbReference type="GO" id="GO:0005737">
    <property type="term" value="C:cytoplasm"/>
    <property type="evidence" value="ECO:0007669"/>
    <property type="project" value="TreeGrafter"/>
</dbReference>
<dbReference type="GeneID" id="20669559"/>
<dbReference type="Proteomes" id="UP000030671">
    <property type="component" value="Unassembled WGS sequence"/>
</dbReference>
<accession>W4KP16</accession>
<dbReference type="Gene3D" id="3.90.1200.10">
    <property type="match status" value="1"/>
</dbReference>
<evidence type="ECO:0000313" key="4">
    <source>
        <dbReference type="Proteomes" id="UP000030671"/>
    </source>
</evidence>
<dbReference type="GO" id="GO:0004305">
    <property type="term" value="F:ethanolamine kinase activity"/>
    <property type="evidence" value="ECO:0007669"/>
    <property type="project" value="TreeGrafter"/>
</dbReference>
<organism evidence="3 4">
    <name type="scientific">Heterobasidion irregulare (strain TC 32-1)</name>
    <dbReference type="NCBI Taxonomy" id="747525"/>
    <lineage>
        <taxon>Eukaryota</taxon>
        <taxon>Fungi</taxon>
        <taxon>Dikarya</taxon>
        <taxon>Basidiomycota</taxon>
        <taxon>Agaricomycotina</taxon>
        <taxon>Agaricomycetes</taxon>
        <taxon>Russulales</taxon>
        <taxon>Bondarzewiaceae</taxon>
        <taxon>Heterobasidion</taxon>
        <taxon>Heterobasidion annosum species complex</taxon>
    </lineage>
</organism>
<proteinExistence type="inferred from homology"/>
<dbReference type="HOGENOM" id="CLU_012712_5_1_1"/>
<dbReference type="eggNOG" id="KOG2686">
    <property type="taxonomic scope" value="Eukaryota"/>
</dbReference>